<evidence type="ECO:0000256" key="10">
    <source>
        <dbReference type="ARBA" id="ARBA00048848"/>
    </source>
</evidence>
<dbReference type="GO" id="GO:0004402">
    <property type="term" value="F:histone acetyltransferase activity"/>
    <property type="evidence" value="ECO:0007669"/>
    <property type="project" value="TreeGrafter"/>
</dbReference>
<comment type="similarity">
    <text evidence="6">Belongs to the acetyltransferase family. NAA60 subfamily.</text>
</comment>
<keyword evidence="3" id="KW-0159">Chromosome partition</keyword>
<proteinExistence type="inferred from homology"/>
<dbReference type="InterPro" id="IPR000182">
    <property type="entry name" value="GNAT_dom"/>
</dbReference>
<keyword evidence="5" id="KW-0012">Acyltransferase</keyword>
<evidence type="ECO:0000256" key="8">
    <source>
        <dbReference type="ARBA" id="ARBA00026144"/>
    </source>
</evidence>
<dbReference type="Pfam" id="PF00583">
    <property type="entry name" value="Acetyltransf_1"/>
    <property type="match status" value="1"/>
</dbReference>
<feature type="domain" description="N-acetyltransferase" evidence="11">
    <location>
        <begin position="6"/>
        <end position="194"/>
    </location>
</feature>
<dbReference type="EMBL" id="GL945433">
    <property type="protein sequence ID" value="EGO25145.1"/>
    <property type="molecule type" value="Genomic_DNA"/>
</dbReference>
<protein>
    <recommendedName>
        <fullName evidence="8">N-alpha-acetyltransferase 60</fullName>
        <ecNumber evidence="7">2.3.1.259</ecNumber>
        <ecNumber evidence="1">2.3.1.48</ecNumber>
    </recommendedName>
</protein>
<dbReference type="EC" id="2.3.1.48" evidence="1"/>
<reference evidence="12" key="1">
    <citation type="submission" date="2011-04" db="EMBL/GenBank/DDBJ databases">
        <title>Evolution of plant cell wall degrading machinery underlies the functional diversity of forest fungi.</title>
        <authorList>
            <consortium name="US DOE Joint Genome Institute (JGI-PGF)"/>
            <person name="Eastwood D.C."/>
            <person name="Floudas D."/>
            <person name="Binder M."/>
            <person name="Majcherczyk A."/>
            <person name="Schneider P."/>
            <person name="Aerts A."/>
            <person name="Asiegbu F.O."/>
            <person name="Baker S.E."/>
            <person name="Barry K."/>
            <person name="Bendiksby M."/>
            <person name="Blumentritt M."/>
            <person name="Coutinho P.M."/>
            <person name="Cullen D."/>
            <person name="Cullen D."/>
            <person name="Gathman A."/>
            <person name="Goodell B."/>
            <person name="Henrissat B."/>
            <person name="Ihrmark K."/>
            <person name="Kauserud H."/>
            <person name="Kohler A."/>
            <person name="LaButti K."/>
            <person name="Lapidus A."/>
            <person name="Lavin J.L."/>
            <person name="Lee Y.-H."/>
            <person name="Lindquist E."/>
            <person name="Lilly W."/>
            <person name="Lucas S."/>
            <person name="Morin E."/>
            <person name="Murat C."/>
            <person name="Oguiza J.A."/>
            <person name="Park J."/>
            <person name="Pisabarro A.G."/>
            <person name="Riley R."/>
            <person name="Rosling A."/>
            <person name="Salamov A."/>
            <person name="Schmidt O."/>
            <person name="Schmutz J."/>
            <person name="Skrede I."/>
            <person name="Stenlid J."/>
            <person name="Wiebenga A."/>
            <person name="Xie X."/>
            <person name="Kues U."/>
            <person name="Hibbett D.S."/>
            <person name="Hoffmeister D."/>
            <person name="Hogberg N."/>
            <person name="Martin F."/>
            <person name="Grigoriev I.V."/>
            <person name="Watkinson S.C."/>
        </authorList>
    </citation>
    <scope>NUCLEOTIDE SEQUENCE</scope>
    <source>
        <strain evidence="12">S7.9</strain>
    </source>
</reference>
<dbReference type="InterPro" id="IPR016181">
    <property type="entry name" value="Acyl_CoA_acyltransferase"/>
</dbReference>
<dbReference type="KEGG" id="sla:SERLADRAFT_414853"/>
<dbReference type="GO" id="GO:0007059">
    <property type="term" value="P:chromosome segregation"/>
    <property type="evidence" value="ECO:0007669"/>
    <property type="project" value="UniProtKB-KW"/>
</dbReference>
<dbReference type="GO" id="GO:0120518">
    <property type="term" value="F:protein N-terminal-methionine acetyltransferase activity"/>
    <property type="evidence" value="ECO:0007669"/>
    <property type="project" value="UniProtKB-EC"/>
</dbReference>
<evidence type="ECO:0000256" key="5">
    <source>
        <dbReference type="ARBA" id="ARBA00023315"/>
    </source>
</evidence>
<dbReference type="PANTHER" id="PTHR14744:SF15">
    <property type="entry name" value="N-ALPHA-ACETYLTRANSFERASE 60"/>
    <property type="match status" value="1"/>
</dbReference>
<dbReference type="RefSeq" id="XP_007317267.1">
    <property type="nucleotide sequence ID" value="XM_007317205.1"/>
</dbReference>
<dbReference type="SUPFAM" id="SSF55729">
    <property type="entry name" value="Acyl-CoA N-acyltransferases (Nat)"/>
    <property type="match status" value="1"/>
</dbReference>
<evidence type="ECO:0000259" key="11">
    <source>
        <dbReference type="PROSITE" id="PS51186"/>
    </source>
</evidence>
<evidence type="ECO:0000256" key="9">
    <source>
        <dbReference type="ARBA" id="ARBA00048017"/>
    </source>
</evidence>
<dbReference type="GeneID" id="18813323"/>
<dbReference type="PANTHER" id="PTHR14744">
    <property type="entry name" value="N-ALPHA-ACETYLTRANSFERASE 60"/>
    <property type="match status" value="1"/>
</dbReference>
<name>F8NU71_SERL9</name>
<dbReference type="PROSITE" id="PS51186">
    <property type="entry name" value="GNAT"/>
    <property type="match status" value="1"/>
</dbReference>
<dbReference type="HOGENOM" id="CLU_091753_0_0_1"/>
<keyword evidence="4" id="KW-0156">Chromatin regulator</keyword>
<dbReference type="AlphaFoldDB" id="F8NU71"/>
<gene>
    <name evidence="12" type="ORF">SERLADRAFT_414853</name>
</gene>
<dbReference type="EC" id="2.3.1.259" evidence="7"/>
<evidence type="ECO:0000256" key="6">
    <source>
        <dbReference type="ARBA" id="ARBA00025774"/>
    </source>
</evidence>
<dbReference type="GO" id="GO:0000139">
    <property type="term" value="C:Golgi membrane"/>
    <property type="evidence" value="ECO:0007669"/>
    <property type="project" value="TreeGrafter"/>
</dbReference>
<evidence type="ECO:0000256" key="2">
    <source>
        <dbReference type="ARBA" id="ARBA00022679"/>
    </source>
</evidence>
<dbReference type="OrthoDB" id="47374at2759"/>
<evidence type="ECO:0000256" key="1">
    <source>
        <dbReference type="ARBA" id="ARBA00013184"/>
    </source>
</evidence>
<evidence type="ECO:0000256" key="7">
    <source>
        <dbReference type="ARBA" id="ARBA00026111"/>
    </source>
</evidence>
<accession>F8NU71</accession>
<dbReference type="Proteomes" id="UP000008064">
    <property type="component" value="Unassembled WGS sequence"/>
</dbReference>
<evidence type="ECO:0000256" key="3">
    <source>
        <dbReference type="ARBA" id="ARBA00022829"/>
    </source>
</evidence>
<dbReference type="Gene3D" id="3.40.630.30">
    <property type="match status" value="1"/>
</dbReference>
<dbReference type="InterPro" id="IPR045141">
    <property type="entry name" value="NAA60-like"/>
</dbReference>
<evidence type="ECO:0000313" key="12">
    <source>
        <dbReference type="EMBL" id="EGO25145.1"/>
    </source>
</evidence>
<dbReference type="CDD" id="cd04301">
    <property type="entry name" value="NAT_SF"/>
    <property type="match status" value="1"/>
</dbReference>
<sequence>MSSPDIQIRALKASDIPQLCQLHSALLPVKYPPAFFLQLLVNSTRLCLIAHSTTSPNTPIAFVSAAIQRATEDLPLPSLHKCPVSPDKETPAPLVTILTLGVSPSHQRQGIARALVRSVTSRLCSSSAHSSPPNVFPRSIPAATVIVAQVATSNTAGQEFYHRLGLRTEKELRGAYKTLGSGQKDAYLVVGQITV</sequence>
<comment type="catalytic activity">
    <reaction evidence="10">
        <text>N-terminal L-methionyl-[transmembrane protein] + acetyl-CoA = N-terminal N(alpha)-acetyl-L-methionyl-[transmembrane protein] + CoA + H(+)</text>
        <dbReference type="Rhea" id="RHEA:50604"/>
        <dbReference type="Rhea" id="RHEA-COMP:12745"/>
        <dbReference type="Rhea" id="RHEA-COMP:12746"/>
        <dbReference type="ChEBI" id="CHEBI:15378"/>
        <dbReference type="ChEBI" id="CHEBI:57287"/>
        <dbReference type="ChEBI" id="CHEBI:57288"/>
        <dbReference type="ChEBI" id="CHEBI:64731"/>
        <dbReference type="ChEBI" id="CHEBI:133414"/>
        <dbReference type="EC" id="2.3.1.259"/>
    </reaction>
</comment>
<organism>
    <name type="scientific">Serpula lacrymans var. lacrymans (strain S7.9)</name>
    <name type="common">Dry rot fungus</name>
    <dbReference type="NCBI Taxonomy" id="578457"/>
    <lineage>
        <taxon>Eukaryota</taxon>
        <taxon>Fungi</taxon>
        <taxon>Dikarya</taxon>
        <taxon>Basidiomycota</taxon>
        <taxon>Agaricomycotina</taxon>
        <taxon>Agaricomycetes</taxon>
        <taxon>Agaricomycetidae</taxon>
        <taxon>Boletales</taxon>
        <taxon>Coniophorineae</taxon>
        <taxon>Serpulaceae</taxon>
        <taxon>Serpula</taxon>
    </lineage>
</organism>
<evidence type="ECO:0000256" key="4">
    <source>
        <dbReference type="ARBA" id="ARBA00022853"/>
    </source>
</evidence>
<keyword evidence="2" id="KW-0808">Transferase</keyword>
<comment type="catalytic activity">
    <reaction evidence="9">
        <text>L-lysyl-[protein] + acetyl-CoA = N(6)-acetyl-L-lysyl-[protein] + CoA + H(+)</text>
        <dbReference type="Rhea" id="RHEA:45948"/>
        <dbReference type="Rhea" id="RHEA-COMP:9752"/>
        <dbReference type="Rhea" id="RHEA-COMP:10731"/>
        <dbReference type="ChEBI" id="CHEBI:15378"/>
        <dbReference type="ChEBI" id="CHEBI:29969"/>
        <dbReference type="ChEBI" id="CHEBI:57287"/>
        <dbReference type="ChEBI" id="CHEBI:57288"/>
        <dbReference type="ChEBI" id="CHEBI:61930"/>
        <dbReference type="EC" id="2.3.1.48"/>
    </reaction>
</comment>